<sequence length="404" mass="45669">MLTSDLYRHNRNAYARYLISRNIARFSNTAYYIYFMWEIIANYHSVLLVSLIPGFSFLGYLIIAIPEGSIIDRYDRHLIYIGINILMVLTYSILFFGRSLFIIYAVDFLSSTFMWVVSDDFRALTKEIMPADHMAKAQSADQLSSGIFTLAGIILGGAFIFMRYSTVYVALIGISIFALAIIFVPRTIKVSHRSIVKNGFRSTVKIMKNILPFLLLTLLLNGMFVAIDVFASGLINIIMHASSIYYTFFIAGFPAGMLAGGLISMHGFYRPYQRNKRMMAFYIFMTGVIFILISFNRLPVMDGILTFLSGVILAFINVYIETMIINSIPSSITGKFNALTAMFSVSSSPVMAFVFGELSRFLYFPYIITVVGVIMLLSSFTVIKIMEGFNSAMEKIEKENPELF</sequence>
<feature type="transmembrane region" description="Helical" evidence="6">
    <location>
        <begin position="43"/>
        <end position="65"/>
    </location>
</feature>
<keyword evidence="3 6" id="KW-0812">Transmembrane</keyword>
<comment type="subcellular location">
    <subcellularLocation>
        <location evidence="1">Cell membrane</location>
        <topology evidence="1">Multi-pass membrane protein</topology>
    </subcellularLocation>
</comment>
<feature type="transmembrane region" description="Helical" evidence="6">
    <location>
        <begin position="280"/>
        <end position="298"/>
    </location>
</feature>
<organism evidence="7 8">
    <name type="scientific">Ferroplasma acidiphilum</name>
    <dbReference type="NCBI Taxonomy" id="74969"/>
    <lineage>
        <taxon>Archaea</taxon>
        <taxon>Methanobacteriati</taxon>
        <taxon>Thermoplasmatota</taxon>
        <taxon>Thermoplasmata</taxon>
        <taxon>Thermoplasmatales</taxon>
        <taxon>Ferroplasmaceae</taxon>
        <taxon>Ferroplasma</taxon>
    </lineage>
</organism>
<dbReference type="GeneID" id="16025986"/>
<keyword evidence="5 6" id="KW-0472">Membrane</keyword>
<evidence type="ECO:0000313" key="7">
    <source>
        <dbReference type="EMBL" id="ARD84672.1"/>
    </source>
</evidence>
<feature type="transmembrane region" description="Helical" evidence="6">
    <location>
        <begin position="209"/>
        <end position="238"/>
    </location>
</feature>
<dbReference type="InterPro" id="IPR011701">
    <property type="entry name" value="MFS"/>
</dbReference>
<evidence type="ECO:0000256" key="1">
    <source>
        <dbReference type="ARBA" id="ARBA00004651"/>
    </source>
</evidence>
<evidence type="ECO:0000256" key="4">
    <source>
        <dbReference type="ARBA" id="ARBA00022989"/>
    </source>
</evidence>
<feature type="transmembrane region" description="Helical" evidence="6">
    <location>
        <begin position="167"/>
        <end position="188"/>
    </location>
</feature>
<feature type="transmembrane region" description="Helical" evidence="6">
    <location>
        <begin position="244"/>
        <end position="268"/>
    </location>
</feature>
<reference evidence="7 8" key="1">
    <citation type="submission" date="2011-10" db="EMBL/GenBank/DDBJ databases">
        <title>Metabolic and evolutionary patterns in the extreme acidophile Ferroplasma acidiphilum.</title>
        <authorList>
            <person name="Golyshina O.V."/>
            <person name="Kozyavkin S.A."/>
            <person name="Tatusov R.L."/>
            <person name="Slesarev A.I."/>
            <person name="Golyshin P.N."/>
        </authorList>
    </citation>
    <scope>NUCLEOTIDE SEQUENCE [LARGE SCALE GENOMIC DNA]</scope>
    <source>
        <strain evidence="8">Y</strain>
    </source>
</reference>
<dbReference type="EMBL" id="CP015363">
    <property type="protein sequence ID" value="ARD84672.1"/>
    <property type="molecule type" value="Genomic_DNA"/>
</dbReference>
<dbReference type="Proteomes" id="UP000192050">
    <property type="component" value="Chromosome"/>
</dbReference>
<keyword evidence="2" id="KW-1003">Cell membrane</keyword>
<dbReference type="STRING" id="74969.FAD_0768"/>
<dbReference type="AlphaFoldDB" id="A0A1V0N3E5"/>
<dbReference type="PANTHER" id="PTHR23513">
    <property type="entry name" value="INTEGRAL MEMBRANE EFFLUX PROTEIN-RELATED"/>
    <property type="match status" value="1"/>
</dbReference>
<dbReference type="GO" id="GO:0022857">
    <property type="term" value="F:transmembrane transporter activity"/>
    <property type="evidence" value="ECO:0007669"/>
    <property type="project" value="InterPro"/>
</dbReference>
<name>A0A1V0N3E5_9ARCH</name>
<gene>
    <name evidence="7" type="ORF">FAD_0768</name>
</gene>
<dbReference type="GO" id="GO:0005886">
    <property type="term" value="C:plasma membrane"/>
    <property type="evidence" value="ECO:0007669"/>
    <property type="project" value="UniProtKB-SubCell"/>
</dbReference>
<dbReference type="GeneID" id="31676271"/>
<keyword evidence="8" id="KW-1185">Reference proteome</keyword>
<accession>A0A1V0N3E5</accession>
<evidence type="ECO:0000256" key="3">
    <source>
        <dbReference type="ARBA" id="ARBA00022692"/>
    </source>
</evidence>
<evidence type="ECO:0000313" key="8">
    <source>
        <dbReference type="Proteomes" id="UP000192050"/>
    </source>
</evidence>
<evidence type="ECO:0000256" key="6">
    <source>
        <dbReference type="SAM" id="Phobius"/>
    </source>
</evidence>
<dbReference type="Gene3D" id="1.20.1250.20">
    <property type="entry name" value="MFS general substrate transporter like domains"/>
    <property type="match status" value="1"/>
</dbReference>
<feature type="transmembrane region" description="Helical" evidence="6">
    <location>
        <begin position="361"/>
        <end position="383"/>
    </location>
</feature>
<dbReference type="SUPFAM" id="SSF103473">
    <property type="entry name" value="MFS general substrate transporter"/>
    <property type="match status" value="1"/>
</dbReference>
<evidence type="ECO:0000256" key="2">
    <source>
        <dbReference type="ARBA" id="ARBA00022475"/>
    </source>
</evidence>
<feature type="transmembrane region" description="Helical" evidence="6">
    <location>
        <begin position="77"/>
        <end position="96"/>
    </location>
</feature>
<dbReference type="OrthoDB" id="44243at2157"/>
<protein>
    <submittedName>
        <fullName evidence="7">Major facilitator superfamily permease</fullName>
    </submittedName>
</protein>
<dbReference type="Pfam" id="PF07690">
    <property type="entry name" value="MFS_1"/>
    <property type="match status" value="1"/>
</dbReference>
<feature type="transmembrane region" description="Helical" evidence="6">
    <location>
        <begin position="336"/>
        <end position="355"/>
    </location>
</feature>
<evidence type="ECO:0000256" key="5">
    <source>
        <dbReference type="ARBA" id="ARBA00023136"/>
    </source>
</evidence>
<feature type="transmembrane region" description="Helical" evidence="6">
    <location>
        <begin position="304"/>
        <end position="324"/>
    </location>
</feature>
<dbReference type="KEGG" id="fai:FAD_0768"/>
<dbReference type="PANTHER" id="PTHR23513:SF6">
    <property type="entry name" value="MAJOR FACILITATOR SUPERFAMILY ASSOCIATED DOMAIN-CONTAINING PROTEIN"/>
    <property type="match status" value="1"/>
</dbReference>
<keyword evidence="4 6" id="KW-1133">Transmembrane helix</keyword>
<dbReference type="InterPro" id="IPR036259">
    <property type="entry name" value="MFS_trans_sf"/>
</dbReference>
<feature type="transmembrane region" description="Helical" evidence="6">
    <location>
        <begin position="142"/>
        <end position="161"/>
    </location>
</feature>
<proteinExistence type="predicted"/>
<dbReference type="RefSeq" id="WP_009887860.1">
    <property type="nucleotide sequence ID" value="NZ_CP015363.1"/>
</dbReference>